<comment type="caution">
    <text evidence="4">The sequence shown here is derived from an EMBL/GenBank/DDBJ whole genome shotgun (WGS) entry which is preliminary data.</text>
</comment>
<dbReference type="InterPro" id="IPR000182">
    <property type="entry name" value="GNAT_dom"/>
</dbReference>
<dbReference type="PANTHER" id="PTHR43877">
    <property type="entry name" value="AMINOALKYLPHOSPHONATE N-ACETYLTRANSFERASE-RELATED-RELATED"/>
    <property type="match status" value="1"/>
</dbReference>
<dbReference type="EMBL" id="BSDR01000001">
    <property type="protein sequence ID" value="GLI35066.1"/>
    <property type="molecule type" value="Genomic_DNA"/>
</dbReference>
<protein>
    <recommendedName>
        <fullName evidence="3">N-acetyltransferase domain-containing protein</fullName>
    </recommendedName>
</protein>
<dbReference type="SUPFAM" id="SSF55729">
    <property type="entry name" value="Acyl-CoA N-acyltransferases (Nat)"/>
    <property type="match status" value="1"/>
</dbReference>
<feature type="domain" description="N-acetyltransferase" evidence="3">
    <location>
        <begin position="8"/>
        <end position="150"/>
    </location>
</feature>
<dbReference type="PROSITE" id="PS51186">
    <property type="entry name" value="GNAT"/>
    <property type="match status" value="1"/>
</dbReference>
<evidence type="ECO:0000313" key="4">
    <source>
        <dbReference type="EMBL" id="GLI35066.1"/>
    </source>
</evidence>
<dbReference type="InterPro" id="IPR050832">
    <property type="entry name" value="Bact_Acetyltransf"/>
</dbReference>
<keyword evidence="5" id="KW-1185">Reference proteome</keyword>
<dbReference type="InterPro" id="IPR016181">
    <property type="entry name" value="Acyl_CoA_acyltransferase"/>
</dbReference>
<evidence type="ECO:0000259" key="3">
    <source>
        <dbReference type="PROSITE" id="PS51186"/>
    </source>
</evidence>
<dbReference type="InterPro" id="IPR017255">
    <property type="entry name" value="AcTrfase_GNAT_prd"/>
</dbReference>
<name>A0A9W6FUE0_9BACT</name>
<reference evidence="4" key="1">
    <citation type="submission" date="2022-12" db="EMBL/GenBank/DDBJ databases">
        <title>Reference genome sequencing for broad-spectrum identification of bacterial and archaeal isolates by mass spectrometry.</title>
        <authorList>
            <person name="Sekiguchi Y."/>
            <person name="Tourlousse D.M."/>
        </authorList>
    </citation>
    <scope>NUCLEOTIDE SEQUENCE</scope>
    <source>
        <strain evidence="4">ASRB1</strain>
    </source>
</reference>
<sequence length="150" mass="17073">MNSLVKEVTIRKLRAEDADAISEIYSLITQTAANEDFKRVVREHARKEAHEAHFVTEFEGRVVGFIISYILPLGFGAEKSAYIATMGVHPKHMGKGIGRGMTGEIFKFYKSQGITRVYTSVRWDSTDILSFFKTMGFERSNFINLKKDLE</sequence>
<dbReference type="PIRSF" id="PIRSF037663">
    <property type="entry name" value="Acetyltransf_GNAT_prd"/>
    <property type="match status" value="1"/>
</dbReference>
<keyword evidence="1" id="KW-0808">Transferase</keyword>
<dbReference type="CDD" id="cd04301">
    <property type="entry name" value="NAT_SF"/>
    <property type="match status" value="1"/>
</dbReference>
<gene>
    <name evidence="4" type="ORF">DAMNIGENAA_24990</name>
</gene>
<dbReference type="Gene3D" id="3.40.630.30">
    <property type="match status" value="1"/>
</dbReference>
<dbReference type="AlphaFoldDB" id="A0A9W6FUE0"/>
<evidence type="ECO:0000256" key="1">
    <source>
        <dbReference type="ARBA" id="ARBA00022679"/>
    </source>
</evidence>
<dbReference type="RefSeq" id="WP_281794606.1">
    <property type="nucleotide sequence ID" value="NZ_BSDR01000001.1"/>
</dbReference>
<organism evidence="4 5">
    <name type="scientific">Desulforhabdus amnigena</name>
    <dbReference type="NCBI Taxonomy" id="40218"/>
    <lineage>
        <taxon>Bacteria</taxon>
        <taxon>Pseudomonadati</taxon>
        <taxon>Thermodesulfobacteriota</taxon>
        <taxon>Syntrophobacteria</taxon>
        <taxon>Syntrophobacterales</taxon>
        <taxon>Syntrophobacteraceae</taxon>
        <taxon>Desulforhabdus</taxon>
    </lineage>
</organism>
<evidence type="ECO:0000256" key="2">
    <source>
        <dbReference type="ARBA" id="ARBA00023315"/>
    </source>
</evidence>
<keyword evidence="2" id="KW-0012">Acyltransferase</keyword>
<dbReference type="Pfam" id="PF00583">
    <property type="entry name" value="Acetyltransf_1"/>
    <property type="match status" value="1"/>
</dbReference>
<evidence type="ECO:0000313" key="5">
    <source>
        <dbReference type="Proteomes" id="UP001144372"/>
    </source>
</evidence>
<dbReference type="GO" id="GO:0016747">
    <property type="term" value="F:acyltransferase activity, transferring groups other than amino-acyl groups"/>
    <property type="evidence" value="ECO:0007669"/>
    <property type="project" value="InterPro"/>
</dbReference>
<accession>A0A9W6FUE0</accession>
<proteinExistence type="predicted"/>
<dbReference type="Proteomes" id="UP001144372">
    <property type="component" value="Unassembled WGS sequence"/>
</dbReference>